<evidence type="ECO:0000313" key="2">
    <source>
        <dbReference type="EMBL" id="QHT89308.1"/>
    </source>
</evidence>
<sequence length="314" mass="34907">MSDDKVYKPNDKELKLFEQEKMDLYKGTFVVCIVYGLSAIILLALILFTDGGKEFIYDKFAPAVVTYILGSLIIILYLLNSIYTIRPRRIGNDMDSDNSIMCPDFWKLEKVKEADKSILIDNNNKTGVLATYIIPEITRDADKNIQYKCVYDKDVYGDTRKLLETKKGITGDTINIIAGFASTSNATAYASAPTTSVLSPDYIVKIPKDVETTNVKGLKSYAKFAGGYTTNNASILNDSNNNISLRPAKVEYISTGTDATKYSTYETNTPLICNQVYPQVLGILDSKTKDENEISCEYAKQCGISWSSLNCKGN</sequence>
<keyword evidence="1" id="KW-1133">Transmembrane helix</keyword>
<organism evidence="2">
    <name type="scientific">viral metagenome</name>
    <dbReference type="NCBI Taxonomy" id="1070528"/>
    <lineage>
        <taxon>unclassified sequences</taxon>
        <taxon>metagenomes</taxon>
        <taxon>organismal metagenomes</taxon>
    </lineage>
</organism>
<keyword evidence="1" id="KW-0812">Transmembrane</keyword>
<dbReference type="AlphaFoldDB" id="A0A6C0I8E4"/>
<name>A0A6C0I8E4_9ZZZZ</name>
<feature type="transmembrane region" description="Helical" evidence="1">
    <location>
        <begin position="24"/>
        <end position="48"/>
    </location>
</feature>
<protein>
    <submittedName>
        <fullName evidence="2">Uncharacterized protein</fullName>
    </submittedName>
</protein>
<feature type="transmembrane region" description="Helical" evidence="1">
    <location>
        <begin position="60"/>
        <end position="79"/>
    </location>
</feature>
<reference evidence="2" key="1">
    <citation type="journal article" date="2020" name="Nature">
        <title>Giant virus diversity and host interactions through global metagenomics.</title>
        <authorList>
            <person name="Schulz F."/>
            <person name="Roux S."/>
            <person name="Paez-Espino D."/>
            <person name="Jungbluth S."/>
            <person name="Walsh D.A."/>
            <person name="Denef V.J."/>
            <person name="McMahon K.D."/>
            <person name="Konstantinidis K.T."/>
            <person name="Eloe-Fadrosh E.A."/>
            <person name="Kyrpides N.C."/>
            <person name="Woyke T."/>
        </authorList>
    </citation>
    <scope>NUCLEOTIDE SEQUENCE</scope>
    <source>
        <strain evidence="2">GVMAG-M-3300023184-60</strain>
    </source>
</reference>
<evidence type="ECO:0000256" key="1">
    <source>
        <dbReference type="SAM" id="Phobius"/>
    </source>
</evidence>
<proteinExistence type="predicted"/>
<keyword evidence="1" id="KW-0472">Membrane</keyword>
<accession>A0A6C0I8E4</accession>
<dbReference type="EMBL" id="MN740139">
    <property type="protein sequence ID" value="QHT89308.1"/>
    <property type="molecule type" value="Genomic_DNA"/>
</dbReference>